<sequence length="269" mass="30757">MEMKMIDTASEGELVNMTPQRARELISTMDANSQQFQPAQNLRDWFMDKTSPTRLCRICTKPDHPTDSCLILHEDLTEQVNVVGNFLGPPQRQYDPYLNSYNMGWKDYPNLSYRSNPQFNQPYQQRLPLNQQLLPPKSSLETIVERLANSTEKFQLKTEMHLQELDKQVSKLALTVSRLESQGKLPSQTEPNPRHNVSAITLKSGKGLEPVLGTSRAHDAGQDEKKLDTKAPVELAPQKSFVVPPLFLGRLVQWKKEQDEKEILDTSER</sequence>
<evidence type="ECO:0000313" key="2">
    <source>
        <dbReference type="EMBL" id="KAG8478058.1"/>
    </source>
</evidence>
<evidence type="ECO:0000313" key="3">
    <source>
        <dbReference type="Proteomes" id="UP000701853"/>
    </source>
</evidence>
<feature type="compositionally biased region" description="Basic and acidic residues" evidence="1">
    <location>
        <begin position="216"/>
        <end position="231"/>
    </location>
</feature>
<keyword evidence="3" id="KW-1185">Reference proteome</keyword>
<evidence type="ECO:0008006" key="4">
    <source>
        <dbReference type="Google" id="ProtNLM"/>
    </source>
</evidence>
<name>A0A8J6CS83_9ROSI</name>
<dbReference type="Proteomes" id="UP000701853">
    <property type="component" value="Chromosome 11"/>
</dbReference>
<dbReference type="OrthoDB" id="999762at2759"/>
<dbReference type="AlphaFoldDB" id="A0A8J6CS83"/>
<feature type="region of interest" description="Disordered" evidence="1">
    <location>
        <begin position="181"/>
        <end position="232"/>
    </location>
</feature>
<reference evidence="2 3" key="1">
    <citation type="journal article" date="2021" name="bioRxiv">
        <title>The Gossypium anomalum genome as a resource for cotton improvement and evolutionary analysis of hybrid incompatibility.</title>
        <authorList>
            <person name="Grover C.E."/>
            <person name="Yuan D."/>
            <person name="Arick M.A."/>
            <person name="Miller E.R."/>
            <person name="Hu G."/>
            <person name="Peterson D.G."/>
            <person name="Wendel J.F."/>
            <person name="Udall J.A."/>
        </authorList>
    </citation>
    <scope>NUCLEOTIDE SEQUENCE [LARGE SCALE GENOMIC DNA]</scope>
    <source>
        <strain evidence="2">JFW-Udall</strain>
        <tissue evidence="2">Leaf</tissue>
    </source>
</reference>
<organism evidence="2 3">
    <name type="scientific">Gossypium anomalum</name>
    <dbReference type="NCBI Taxonomy" id="47600"/>
    <lineage>
        <taxon>Eukaryota</taxon>
        <taxon>Viridiplantae</taxon>
        <taxon>Streptophyta</taxon>
        <taxon>Embryophyta</taxon>
        <taxon>Tracheophyta</taxon>
        <taxon>Spermatophyta</taxon>
        <taxon>Magnoliopsida</taxon>
        <taxon>eudicotyledons</taxon>
        <taxon>Gunneridae</taxon>
        <taxon>Pentapetalae</taxon>
        <taxon>rosids</taxon>
        <taxon>malvids</taxon>
        <taxon>Malvales</taxon>
        <taxon>Malvaceae</taxon>
        <taxon>Malvoideae</taxon>
        <taxon>Gossypium</taxon>
    </lineage>
</organism>
<dbReference type="EMBL" id="JAHUZN010000011">
    <property type="protein sequence ID" value="KAG8478058.1"/>
    <property type="molecule type" value="Genomic_DNA"/>
</dbReference>
<gene>
    <name evidence="2" type="ORF">CXB51_027365</name>
</gene>
<comment type="caution">
    <text evidence="2">The sequence shown here is derived from an EMBL/GenBank/DDBJ whole genome shotgun (WGS) entry which is preliminary data.</text>
</comment>
<evidence type="ECO:0000256" key="1">
    <source>
        <dbReference type="SAM" id="MobiDB-lite"/>
    </source>
</evidence>
<proteinExistence type="predicted"/>
<feature type="compositionally biased region" description="Polar residues" evidence="1">
    <location>
        <begin position="181"/>
        <end position="191"/>
    </location>
</feature>
<protein>
    <recommendedName>
        <fullName evidence="4">Retrotransposon gag protein</fullName>
    </recommendedName>
</protein>
<accession>A0A8J6CS83</accession>